<dbReference type="Proteomes" id="UP001521785">
    <property type="component" value="Unassembled WGS sequence"/>
</dbReference>
<evidence type="ECO:0000256" key="1">
    <source>
        <dbReference type="SAM" id="MobiDB-lite"/>
    </source>
</evidence>
<evidence type="ECO:0000313" key="3">
    <source>
        <dbReference type="Proteomes" id="UP001521785"/>
    </source>
</evidence>
<feature type="compositionally biased region" description="Low complexity" evidence="1">
    <location>
        <begin position="12"/>
        <end position="23"/>
    </location>
</feature>
<evidence type="ECO:0000313" key="2">
    <source>
        <dbReference type="EMBL" id="KAL1607715.1"/>
    </source>
</evidence>
<organism evidence="2 3">
    <name type="scientific">Paraconiothyrium brasiliense</name>
    <dbReference type="NCBI Taxonomy" id="300254"/>
    <lineage>
        <taxon>Eukaryota</taxon>
        <taxon>Fungi</taxon>
        <taxon>Dikarya</taxon>
        <taxon>Ascomycota</taxon>
        <taxon>Pezizomycotina</taxon>
        <taxon>Dothideomycetes</taxon>
        <taxon>Pleosporomycetidae</taxon>
        <taxon>Pleosporales</taxon>
        <taxon>Massarineae</taxon>
        <taxon>Didymosphaeriaceae</taxon>
        <taxon>Paraconiothyrium</taxon>
    </lineage>
</organism>
<comment type="caution">
    <text evidence="2">The sequence shown here is derived from an EMBL/GenBank/DDBJ whole genome shotgun (WGS) entry which is preliminary data.</text>
</comment>
<dbReference type="InterPro" id="IPR015943">
    <property type="entry name" value="WD40/YVTN_repeat-like_dom_sf"/>
</dbReference>
<reference evidence="2 3" key="1">
    <citation type="submission" date="2024-02" db="EMBL/GenBank/DDBJ databases">
        <title>De novo assembly and annotation of 12 fungi associated with fruit tree decline syndrome in Ontario, Canada.</title>
        <authorList>
            <person name="Sulman M."/>
            <person name="Ellouze W."/>
            <person name="Ilyukhin E."/>
        </authorList>
    </citation>
    <scope>NUCLEOTIDE SEQUENCE [LARGE SCALE GENOMIC DNA]</scope>
    <source>
        <strain evidence="2 3">M42-189</strain>
    </source>
</reference>
<dbReference type="Gene3D" id="2.130.10.10">
    <property type="entry name" value="YVTN repeat-like/Quinoprotein amine dehydrogenase"/>
    <property type="match status" value="1"/>
</dbReference>
<gene>
    <name evidence="2" type="ORF">SLS60_002651</name>
</gene>
<dbReference type="EMBL" id="JAKJXO020000003">
    <property type="protein sequence ID" value="KAL1607715.1"/>
    <property type="molecule type" value="Genomic_DNA"/>
</dbReference>
<evidence type="ECO:0008006" key="4">
    <source>
        <dbReference type="Google" id="ProtNLM"/>
    </source>
</evidence>
<protein>
    <recommendedName>
        <fullName evidence="4">WD40 repeat-like protein</fullName>
    </recommendedName>
</protein>
<dbReference type="PANTHER" id="PTHR13211:SF0">
    <property type="entry name" value="TELOMERASE CAJAL BODY PROTEIN 1"/>
    <property type="match status" value="1"/>
</dbReference>
<feature type="region of interest" description="Disordered" evidence="1">
    <location>
        <begin position="1"/>
        <end position="45"/>
    </location>
</feature>
<proteinExistence type="predicted"/>
<dbReference type="PANTHER" id="PTHR13211">
    <property type="entry name" value="TELOMERASE CAJAL BODY PROTEIN 1"/>
    <property type="match status" value="1"/>
</dbReference>
<name>A0ABR3RTG8_9PLEO</name>
<dbReference type="InterPro" id="IPR036322">
    <property type="entry name" value="WD40_repeat_dom_sf"/>
</dbReference>
<dbReference type="SUPFAM" id="SSF50978">
    <property type="entry name" value="WD40 repeat-like"/>
    <property type="match status" value="1"/>
</dbReference>
<sequence length="448" mass="49227">MGLMSDGEGMRTWRAASTASRDSTAQKEAGDEEQNSSEVKQHEDDTVSCITDAQLSPDGTCIFTTDLARKFSVYPFTSNIAAEQEQQKLVPYAQFPSSDPIWAFTVNPHFDVNDHNTSTVLVSRRDQYIGLHNALWNLSETQETGEQSFRTGPVDISTKIASYKLVDKLTEAVKAPLSLAWSPCGAYFYAGQKNEIAVFDLTYTEDPVSKIRTIPSTRNKLKGGGWGFKGDVSALAPSTANADILAAGTRTRYVGLYDVQSNQEITHLALPGKVNGRRVMNDQLRIVIGEGVTQLKWSPDGTYLYVAERDSDAILIYDVRKFGLALAHCAGRKALTRQKMGFDVWAQRDDYNTGASHEIWAGGTDGRVRVWRNPCLREGAVEADEVIDVGVDPVSNALVHPYGHAAVVSRGRYEVGGRQEGKGITRGGTTHPTYNEWGYLDILGLGIY</sequence>
<keyword evidence="3" id="KW-1185">Reference proteome</keyword>
<dbReference type="Pfam" id="PF00400">
    <property type="entry name" value="WD40"/>
    <property type="match status" value="1"/>
</dbReference>
<dbReference type="SMART" id="SM00320">
    <property type="entry name" value="WD40"/>
    <property type="match status" value="5"/>
</dbReference>
<dbReference type="InterPro" id="IPR051150">
    <property type="entry name" value="SWT21/TCAB1_mRNA_Telomere"/>
</dbReference>
<accession>A0ABR3RTG8</accession>
<dbReference type="InterPro" id="IPR001680">
    <property type="entry name" value="WD40_rpt"/>
</dbReference>